<evidence type="ECO:0008006" key="4">
    <source>
        <dbReference type="Google" id="ProtNLM"/>
    </source>
</evidence>
<feature type="transmembrane region" description="Helical" evidence="1">
    <location>
        <begin position="164"/>
        <end position="183"/>
    </location>
</feature>
<keyword evidence="3" id="KW-1185">Reference proteome</keyword>
<accession>A0A0B2A2Q5</accession>
<name>A0A0B2A2Q5_9MICO</name>
<dbReference type="AlphaFoldDB" id="A0A0B2A2Q5"/>
<feature type="transmembrane region" description="Helical" evidence="1">
    <location>
        <begin position="81"/>
        <end position="105"/>
    </location>
</feature>
<evidence type="ECO:0000256" key="1">
    <source>
        <dbReference type="SAM" id="Phobius"/>
    </source>
</evidence>
<organism evidence="2 3">
    <name type="scientific">Microbacterium mangrovi</name>
    <dbReference type="NCBI Taxonomy" id="1348253"/>
    <lineage>
        <taxon>Bacteria</taxon>
        <taxon>Bacillati</taxon>
        <taxon>Actinomycetota</taxon>
        <taxon>Actinomycetes</taxon>
        <taxon>Micrococcales</taxon>
        <taxon>Microbacteriaceae</taxon>
        <taxon>Microbacterium</taxon>
    </lineage>
</organism>
<dbReference type="EMBL" id="JTDK01000018">
    <property type="protein sequence ID" value="KHK95887.1"/>
    <property type="molecule type" value="Genomic_DNA"/>
</dbReference>
<keyword evidence="1" id="KW-0812">Transmembrane</keyword>
<keyword evidence="1" id="KW-0472">Membrane</keyword>
<protein>
    <recommendedName>
        <fullName evidence="4">DUF4386 family protein</fullName>
    </recommendedName>
</protein>
<gene>
    <name evidence="2" type="ORF">LK09_17905</name>
</gene>
<feature type="transmembrane region" description="Helical" evidence="1">
    <location>
        <begin position="117"/>
        <end position="144"/>
    </location>
</feature>
<evidence type="ECO:0000313" key="3">
    <source>
        <dbReference type="Proteomes" id="UP000031030"/>
    </source>
</evidence>
<comment type="caution">
    <text evidence="2">The sequence shown here is derived from an EMBL/GenBank/DDBJ whole genome shotgun (WGS) entry which is preliminary data.</text>
</comment>
<dbReference type="Proteomes" id="UP000031030">
    <property type="component" value="Unassembled WGS sequence"/>
</dbReference>
<feature type="transmembrane region" description="Helical" evidence="1">
    <location>
        <begin position="214"/>
        <end position="230"/>
    </location>
</feature>
<sequence>MHRHKPGIHDQGDIMTDTIARTERRAQTGSRTAWRVLGALVLVHFALLFTSITFEAMVDPAATPAQVAHAYAHIDPALASFGMYLETGAFLVFAVAAALAFRLFATRPGVARHAATAFIVLATAYVAATIAVGFPPAVAAIHAAHLGADPVAIAMVNNIRNAGYVLQVATYAAATIALGVSSIAGRTRVWWGWGAAIIGTLTLIAGAVDPNLPGMLTMAWWVVLAVSVLVRPPVARAAVATPDDKVGDQGAL</sequence>
<evidence type="ECO:0000313" key="2">
    <source>
        <dbReference type="EMBL" id="KHK95887.1"/>
    </source>
</evidence>
<feature type="transmembrane region" description="Helical" evidence="1">
    <location>
        <begin position="190"/>
        <end position="208"/>
    </location>
</feature>
<feature type="transmembrane region" description="Helical" evidence="1">
    <location>
        <begin position="33"/>
        <end position="54"/>
    </location>
</feature>
<reference evidence="2 3" key="1">
    <citation type="submission" date="2014-11" db="EMBL/GenBank/DDBJ databases">
        <title>Genome sequence of Microbacterium mangrovi MUSC 115(T).</title>
        <authorList>
            <person name="Lee L.-H."/>
        </authorList>
    </citation>
    <scope>NUCLEOTIDE SEQUENCE [LARGE SCALE GENOMIC DNA]</scope>
    <source>
        <strain evidence="2 3">MUSC 115</strain>
    </source>
</reference>
<proteinExistence type="predicted"/>
<keyword evidence="1" id="KW-1133">Transmembrane helix</keyword>